<evidence type="ECO:0000256" key="3">
    <source>
        <dbReference type="ARBA" id="ARBA00023004"/>
    </source>
</evidence>
<evidence type="ECO:0000256" key="1">
    <source>
        <dbReference type="ARBA" id="ARBA00022714"/>
    </source>
</evidence>
<dbReference type="Gene3D" id="3.40.250.10">
    <property type="entry name" value="Rhodanese-like domain"/>
    <property type="match status" value="1"/>
</dbReference>
<gene>
    <name evidence="7" type="primary">grxD</name>
    <name evidence="7" type="ORF">F3N42_11285</name>
</gene>
<dbReference type="PANTHER" id="PTHR10293">
    <property type="entry name" value="GLUTAREDOXIN FAMILY MEMBER"/>
    <property type="match status" value="1"/>
</dbReference>
<dbReference type="PANTHER" id="PTHR10293:SF16">
    <property type="entry name" value="GLUTAREDOXIN-RELATED PROTEIN 5, MITOCHONDRIAL"/>
    <property type="match status" value="1"/>
</dbReference>
<dbReference type="SMART" id="SM00450">
    <property type="entry name" value="RHOD"/>
    <property type="match status" value="1"/>
</dbReference>
<sequence length="307" mass="32967">MSLSDATREKIEHYLDQDRVVLFMKGSPRQPMCGFSAKTAGMLDSLLGEYTSVDVLADEEIREGIKVYGQWPTIPQLYIDKELVGGCDIVTGMFNNGELHEMLGLEKPDRTPPEIIITEAAAAKIAEAMADHDDVALHLQVDADWQTRFSLAPAQGGEIATQAGGLTVLLDLASAQRARGAKIDWVSTMQGEGLSIDLPGAPAPVPQMPVAELKDKLDAGAITLVDVRPMDEREKASIEGALGMDATVMSQLEAMPTDTPIAFICHTGVRSQAAAEHFRKLGFTAVANVAGGIHAWSVEIDPSIPTY</sequence>
<evidence type="ECO:0000256" key="4">
    <source>
        <dbReference type="ARBA" id="ARBA00023014"/>
    </source>
</evidence>
<keyword evidence="3" id="KW-0408">Iron</keyword>
<keyword evidence="8" id="KW-1185">Reference proteome</keyword>
<evidence type="ECO:0000313" key="7">
    <source>
        <dbReference type="EMBL" id="KAA9130931.1"/>
    </source>
</evidence>
<dbReference type="Gene3D" id="2.60.300.12">
    <property type="entry name" value="HesB-like domain"/>
    <property type="match status" value="1"/>
</dbReference>
<comment type="caution">
    <text evidence="7">The sequence shown here is derived from an EMBL/GenBank/DDBJ whole genome shotgun (WGS) entry which is preliminary data.</text>
</comment>
<dbReference type="InterPro" id="IPR036873">
    <property type="entry name" value="Rhodanese-like_dom_sf"/>
</dbReference>
<dbReference type="Proteomes" id="UP000325372">
    <property type="component" value="Unassembled WGS sequence"/>
</dbReference>
<dbReference type="CDD" id="cd00158">
    <property type="entry name" value="RHOD"/>
    <property type="match status" value="1"/>
</dbReference>
<evidence type="ECO:0000256" key="5">
    <source>
        <dbReference type="ARBA" id="ARBA00023284"/>
    </source>
</evidence>
<dbReference type="InterPro" id="IPR036249">
    <property type="entry name" value="Thioredoxin-like_sf"/>
</dbReference>
<dbReference type="EMBL" id="VYXP01000006">
    <property type="protein sequence ID" value="KAA9130931.1"/>
    <property type="molecule type" value="Genomic_DNA"/>
</dbReference>
<dbReference type="InterPro" id="IPR002109">
    <property type="entry name" value="Glutaredoxin"/>
</dbReference>
<dbReference type="SUPFAM" id="SSF52833">
    <property type="entry name" value="Thioredoxin-like"/>
    <property type="match status" value="1"/>
</dbReference>
<feature type="domain" description="Rhodanese" evidence="6">
    <location>
        <begin position="218"/>
        <end position="305"/>
    </location>
</feature>
<reference evidence="7 8" key="1">
    <citation type="submission" date="2019-09" db="EMBL/GenBank/DDBJ databases">
        <title>Wenzhouxiangella sp. Genome sequencing and assembly.</title>
        <authorList>
            <person name="Zhang R."/>
        </authorList>
    </citation>
    <scope>NUCLEOTIDE SEQUENCE [LARGE SCALE GENOMIC DNA]</scope>
    <source>
        <strain evidence="7 8">W260</strain>
    </source>
</reference>
<keyword evidence="4" id="KW-0411">Iron-sulfur</keyword>
<dbReference type="InterPro" id="IPR004480">
    <property type="entry name" value="Monothiol_GRX-rel"/>
</dbReference>
<dbReference type="PROSITE" id="PS50206">
    <property type="entry name" value="RHODANESE_3"/>
    <property type="match status" value="1"/>
</dbReference>
<dbReference type="Pfam" id="PF00581">
    <property type="entry name" value="Rhodanese"/>
    <property type="match status" value="1"/>
</dbReference>
<keyword evidence="2" id="KW-0479">Metal-binding</keyword>
<organism evidence="7 8">
    <name type="scientific">Marinihelvus fidelis</name>
    <dbReference type="NCBI Taxonomy" id="2613842"/>
    <lineage>
        <taxon>Bacteria</taxon>
        <taxon>Pseudomonadati</taxon>
        <taxon>Pseudomonadota</taxon>
        <taxon>Gammaproteobacteria</taxon>
        <taxon>Chromatiales</taxon>
        <taxon>Wenzhouxiangellaceae</taxon>
        <taxon>Marinihelvus</taxon>
    </lineage>
</organism>
<evidence type="ECO:0000313" key="8">
    <source>
        <dbReference type="Proteomes" id="UP000325372"/>
    </source>
</evidence>
<dbReference type="InterPro" id="IPR035903">
    <property type="entry name" value="HesB-like_dom_sf"/>
</dbReference>
<dbReference type="PROSITE" id="PS51354">
    <property type="entry name" value="GLUTAREDOXIN_2"/>
    <property type="match status" value="1"/>
</dbReference>
<dbReference type="GO" id="GO:0046872">
    <property type="term" value="F:metal ion binding"/>
    <property type="evidence" value="ECO:0007669"/>
    <property type="project" value="UniProtKB-KW"/>
</dbReference>
<evidence type="ECO:0000256" key="2">
    <source>
        <dbReference type="ARBA" id="ARBA00022723"/>
    </source>
</evidence>
<dbReference type="Gene3D" id="3.40.30.10">
    <property type="entry name" value="Glutaredoxin"/>
    <property type="match status" value="1"/>
</dbReference>
<dbReference type="AlphaFoldDB" id="A0A5N0T848"/>
<dbReference type="NCBIfam" id="TIGR00365">
    <property type="entry name" value="Grx4 family monothiol glutaredoxin"/>
    <property type="match status" value="1"/>
</dbReference>
<dbReference type="InterPro" id="IPR033658">
    <property type="entry name" value="GRX_PICOT-like"/>
</dbReference>
<dbReference type="RefSeq" id="WP_150864569.1">
    <property type="nucleotide sequence ID" value="NZ_VYXP01000006.1"/>
</dbReference>
<keyword evidence="5" id="KW-0676">Redox-active center</keyword>
<dbReference type="InterPro" id="IPR001763">
    <property type="entry name" value="Rhodanese-like_dom"/>
</dbReference>
<dbReference type="CDD" id="cd03028">
    <property type="entry name" value="GRX_PICOT_like"/>
    <property type="match status" value="1"/>
</dbReference>
<evidence type="ECO:0000259" key="6">
    <source>
        <dbReference type="PROSITE" id="PS50206"/>
    </source>
</evidence>
<protein>
    <submittedName>
        <fullName evidence="7">Grx4 family monothiol glutaredoxin</fullName>
    </submittedName>
</protein>
<dbReference type="GO" id="GO:0051537">
    <property type="term" value="F:2 iron, 2 sulfur cluster binding"/>
    <property type="evidence" value="ECO:0007669"/>
    <property type="project" value="UniProtKB-KW"/>
</dbReference>
<proteinExistence type="predicted"/>
<keyword evidence="1" id="KW-0001">2Fe-2S</keyword>
<dbReference type="Pfam" id="PF00462">
    <property type="entry name" value="Glutaredoxin"/>
    <property type="match status" value="1"/>
</dbReference>
<dbReference type="SUPFAM" id="SSF52821">
    <property type="entry name" value="Rhodanese/Cell cycle control phosphatase"/>
    <property type="match status" value="1"/>
</dbReference>
<name>A0A5N0T848_9GAMM</name>
<accession>A0A5N0T848</accession>
<dbReference type="SUPFAM" id="SSF89360">
    <property type="entry name" value="HesB-like domain"/>
    <property type="match status" value="1"/>
</dbReference>